<evidence type="ECO:0000256" key="2">
    <source>
        <dbReference type="ARBA" id="ARBA00007072"/>
    </source>
</evidence>
<feature type="chain" id="PRO_5017103095" description="Endoglucanase" evidence="9">
    <location>
        <begin position="32"/>
        <end position="568"/>
    </location>
</feature>
<keyword evidence="10" id="KW-0472">Membrane</keyword>
<evidence type="ECO:0000256" key="7">
    <source>
        <dbReference type="ARBA" id="ARBA00023326"/>
    </source>
</evidence>
<evidence type="ECO:0000313" key="13">
    <source>
        <dbReference type="Proteomes" id="UP000266673"/>
    </source>
</evidence>
<dbReference type="InterPro" id="IPR001701">
    <property type="entry name" value="Glyco_hydro_9"/>
</dbReference>
<evidence type="ECO:0000256" key="9">
    <source>
        <dbReference type="RuleBase" id="RU361166"/>
    </source>
</evidence>
<evidence type="ECO:0000256" key="8">
    <source>
        <dbReference type="PROSITE-ProRule" id="PRU10060"/>
    </source>
</evidence>
<sequence>MDSYTFDHQRTSQTLLTTSLLLLTSLSRVQTDSINYALPPANITGIPQEPSNNTYPNPEYARLVAYSLYFYEAQRSGKLPTNNRVSWRHDSALDDGKDVGLDLSGGYYDAGDYLKFTFPFSWTITTIAWGALEWGEGYQLANQTQYLRDMIKWGTDWLIKASSNTNNTNNQYLYVMIGSLDIDHNYWGPDTNIPNPRPSINVNSSAHGTDVSSEAAAAMAASSLLFTNQFNDSTYANTLLTYAKNLYSFAEMTPFTLYQNSAPQVKDAYSSLNYTDELVWGALWLYRATNDTSYLNKATSYLNSSSFKVKKVFNWDEKSGACYVLIAQLLQQSGQDSSKWKFEAERYLDSIIRPSGSCSLTGGGLFWCDGDSDDAALSVSLGAAFLCLVYAPIATSSAKTQAYIDFALSQIDYALGKNPEKTPYTIGVHPNSPQNPHHAGASGGTDISNINNPSQTLHVLYGAIVGGPDKSDQFDDIRADYSETEVALDYNAAFQGLMAYQMINSHSDPYYVNVTPGRPARKISSVVIIIIVILCLLFLIVLSILYWKRKKIVEWWKRRRQLRSNEKC</sequence>
<dbReference type="STRING" id="44941.A0A397VC98"/>
<dbReference type="InterPro" id="IPR008928">
    <property type="entry name" value="6-hairpin_glycosidase_sf"/>
</dbReference>
<feature type="transmembrane region" description="Helical" evidence="10">
    <location>
        <begin position="523"/>
        <end position="547"/>
    </location>
</feature>
<evidence type="ECO:0000259" key="11">
    <source>
        <dbReference type="Pfam" id="PF00759"/>
    </source>
</evidence>
<evidence type="ECO:0000313" key="12">
    <source>
        <dbReference type="EMBL" id="RIB19632.1"/>
    </source>
</evidence>
<comment type="caution">
    <text evidence="12">The sequence shown here is derived from an EMBL/GenBank/DDBJ whole genome shotgun (WGS) entry which is preliminary data.</text>
</comment>
<feature type="signal peptide" evidence="9">
    <location>
        <begin position="1"/>
        <end position="31"/>
    </location>
</feature>
<keyword evidence="10" id="KW-0812">Transmembrane</keyword>
<keyword evidence="4 9" id="KW-0136">Cellulose degradation</keyword>
<dbReference type="Gene3D" id="1.50.10.10">
    <property type="match status" value="1"/>
</dbReference>
<evidence type="ECO:0000256" key="10">
    <source>
        <dbReference type="SAM" id="Phobius"/>
    </source>
</evidence>
<dbReference type="Pfam" id="PF00759">
    <property type="entry name" value="Glyco_hydro_9"/>
    <property type="match status" value="1"/>
</dbReference>
<feature type="active site" evidence="8">
    <location>
        <position position="476"/>
    </location>
</feature>
<keyword evidence="13" id="KW-1185">Reference proteome</keyword>
<proteinExistence type="inferred from homology"/>
<keyword evidence="7 8" id="KW-0624">Polysaccharide degradation</keyword>
<comment type="catalytic activity">
    <reaction evidence="1 9">
        <text>Endohydrolysis of (1-&gt;4)-beta-D-glucosidic linkages in cellulose, lichenin and cereal beta-D-glucans.</text>
        <dbReference type="EC" id="3.2.1.4"/>
    </reaction>
</comment>
<comment type="similarity">
    <text evidence="2 8 9">Belongs to the glycosyl hydrolase 9 (cellulase E) family.</text>
</comment>
<feature type="active site" evidence="8">
    <location>
        <position position="485"/>
    </location>
</feature>
<feature type="domain" description="Glycoside hydrolase family 9" evidence="11">
    <location>
        <begin position="60"/>
        <end position="497"/>
    </location>
</feature>
<evidence type="ECO:0000256" key="6">
    <source>
        <dbReference type="ARBA" id="ARBA00023295"/>
    </source>
</evidence>
<gene>
    <name evidence="12" type="ORF">C2G38_2141556</name>
</gene>
<keyword evidence="5 8" id="KW-0119">Carbohydrate metabolism</keyword>
<keyword evidence="9" id="KW-0732">Signal</keyword>
<keyword evidence="10" id="KW-1133">Transmembrane helix</keyword>
<accession>A0A397VC98</accession>
<dbReference type="InterPro" id="IPR033126">
    <property type="entry name" value="Glyco_hydro_9_Asp/Glu_AS"/>
</dbReference>
<dbReference type="InterPro" id="IPR012341">
    <property type="entry name" value="6hp_glycosidase-like_sf"/>
</dbReference>
<evidence type="ECO:0000256" key="5">
    <source>
        <dbReference type="ARBA" id="ARBA00023277"/>
    </source>
</evidence>
<evidence type="ECO:0000256" key="1">
    <source>
        <dbReference type="ARBA" id="ARBA00000966"/>
    </source>
</evidence>
<dbReference type="GO" id="GO:0008810">
    <property type="term" value="F:cellulase activity"/>
    <property type="evidence" value="ECO:0007669"/>
    <property type="project" value="UniProtKB-EC"/>
</dbReference>
<dbReference type="SUPFAM" id="SSF48208">
    <property type="entry name" value="Six-hairpin glycosidases"/>
    <property type="match status" value="1"/>
</dbReference>
<dbReference type="EC" id="3.2.1.4" evidence="9"/>
<keyword evidence="3 8" id="KW-0378">Hydrolase</keyword>
<dbReference type="Proteomes" id="UP000266673">
    <property type="component" value="Unassembled WGS sequence"/>
</dbReference>
<evidence type="ECO:0000256" key="3">
    <source>
        <dbReference type="ARBA" id="ARBA00022801"/>
    </source>
</evidence>
<dbReference type="EMBL" id="QKWP01000463">
    <property type="protein sequence ID" value="RIB19632.1"/>
    <property type="molecule type" value="Genomic_DNA"/>
</dbReference>
<dbReference type="AlphaFoldDB" id="A0A397VC98"/>
<protein>
    <recommendedName>
        <fullName evidence="9">Endoglucanase</fullName>
        <ecNumber evidence="9">3.2.1.4</ecNumber>
    </recommendedName>
</protein>
<dbReference type="PROSITE" id="PS00698">
    <property type="entry name" value="GH9_3"/>
    <property type="match status" value="1"/>
</dbReference>
<dbReference type="GO" id="GO:0030245">
    <property type="term" value="P:cellulose catabolic process"/>
    <property type="evidence" value="ECO:0007669"/>
    <property type="project" value="UniProtKB-KW"/>
</dbReference>
<dbReference type="OrthoDB" id="10257085at2759"/>
<organism evidence="12 13">
    <name type="scientific">Gigaspora rosea</name>
    <dbReference type="NCBI Taxonomy" id="44941"/>
    <lineage>
        <taxon>Eukaryota</taxon>
        <taxon>Fungi</taxon>
        <taxon>Fungi incertae sedis</taxon>
        <taxon>Mucoromycota</taxon>
        <taxon>Glomeromycotina</taxon>
        <taxon>Glomeromycetes</taxon>
        <taxon>Diversisporales</taxon>
        <taxon>Gigasporaceae</taxon>
        <taxon>Gigaspora</taxon>
    </lineage>
</organism>
<evidence type="ECO:0000256" key="4">
    <source>
        <dbReference type="ARBA" id="ARBA00023001"/>
    </source>
</evidence>
<name>A0A397VC98_9GLOM</name>
<reference evidence="12 13" key="1">
    <citation type="submission" date="2018-06" db="EMBL/GenBank/DDBJ databases">
        <title>Comparative genomics reveals the genomic features of Rhizophagus irregularis, R. cerebriforme, R. diaphanum and Gigaspora rosea, and their symbiotic lifestyle signature.</title>
        <authorList>
            <person name="Morin E."/>
            <person name="San Clemente H."/>
            <person name="Chen E.C.H."/>
            <person name="De La Providencia I."/>
            <person name="Hainaut M."/>
            <person name="Kuo A."/>
            <person name="Kohler A."/>
            <person name="Murat C."/>
            <person name="Tang N."/>
            <person name="Roy S."/>
            <person name="Loubradou J."/>
            <person name="Henrissat B."/>
            <person name="Grigoriev I.V."/>
            <person name="Corradi N."/>
            <person name="Roux C."/>
            <person name="Martin F.M."/>
        </authorList>
    </citation>
    <scope>NUCLEOTIDE SEQUENCE [LARGE SCALE GENOMIC DNA]</scope>
    <source>
        <strain evidence="12 13">DAOM 194757</strain>
    </source>
</reference>
<keyword evidence="6 8" id="KW-0326">Glycosidase</keyword>
<dbReference type="PANTHER" id="PTHR22298">
    <property type="entry name" value="ENDO-1,4-BETA-GLUCANASE"/>
    <property type="match status" value="1"/>
</dbReference>